<dbReference type="Pfam" id="PF01796">
    <property type="entry name" value="OB_ChsH2_C"/>
    <property type="match status" value="1"/>
</dbReference>
<feature type="domain" description="ChsH2 rubredoxin-like zinc ribbon" evidence="2">
    <location>
        <begin position="38"/>
        <end position="67"/>
    </location>
</feature>
<dbReference type="InterPro" id="IPR012340">
    <property type="entry name" value="NA-bd_OB-fold"/>
</dbReference>
<dbReference type="GO" id="GO:0003677">
    <property type="term" value="F:DNA binding"/>
    <property type="evidence" value="ECO:0007669"/>
    <property type="project" value="UniProtKB-KW"/>
</dbReference>
<evidence type="ECO:0000259" key="2">
    <source>
        <dbReference type="Pfam" id="PF12172"/>
    </source>
</evidence>
<dbReference type="Gene3D" id="6.10.30.10">
    <property type="match status" value="1"/>
</dbReference>
<dbReference type="Proteomes" id="UP000465785">
    <property type="component" value="Chromosome"/>
</dbReference>
<dbReference type="Pfam" id="PF12172">
    <property type="entry name" value="zf-ChsH2"/>
    <property type="match status" value="1"/>
</dbReference>
<reference evidence="3 4" key="1">
    <citation type="journal article" date="2019" name="Emerg. Microbes Infect.">
        <title>Comprehensive subspecies identification of 175 nontuberculous mycobacteria species based on 7547 genomic profiles.</title>
        <authorList>
            <person name="Matsumoto Y."/>
            <person name="Kinjo T."/>
            <person name="Motooka D."/>
            <person name="Nabeya D."/>
            <person name="Jung N."/>
            <person name="Uechi K."/>
            <person name="Horii T."/>
            <person name="Iida T."/>
            <person name="Fujita J."/>
            <person name="Nakamura S."/>
        </authorList>
    </citation>
    <scope>NUCLEOTIDE SEQUENCE [LARGE SCALE GENOMIC DNA]</scope>
    <source>
        <strain evidence="3 4">JCM 6399</strain>
    </source>
</reference>
<accession>A0A9W4B2N8</accession>
<protein>
    <submittedName>
        <fullName evidence="3">DNA-binding protein</fullName>
    </submittedName>
</protein>
<keyword evidence="3" id="KW-0238">DNA-binding</keyword>
<organism evidence="3 4">
    <name type="scientific">Mycobacterium gallinarum</name>
    <dbReference type="NCBI Taxonomy" id="39689"/>
    <lineage>
        <taxon>Bacteria</taxon>
        <taxon>Bacillati</taxon>
        <taxon>Actinomycetota</taxon>
        <taxon>Actinomycetes</taxon>
        <taxon>Mycobacteriales</taxon>
        <taxon>Mycobacteriaceae</taxon>
        <taxon>Mycobacterium</taxon>
    </lineage>
</organism>
<dbReference type="SUPFAM" id="SSF50249">
    <property type="entry name" value="Nucleic acid-binding proteins"/>
    <property type="match status" value="1"/>
</dbReference>
<dbReference type="AlphaFoldDB" id="A0A9W4B2N8"/>
<gene>
    <name evidence="3" type="ORF">MGALJ_25100</name>
</gene>
<sequence>MMRTLFSLDENVISDYGHSVSTQKALAPEISTWPDENPQLIGSRCGVCGATTFPVQQRCPKCSGGEMTDVHLPRQGTLVAWTTQGFPPGAPYKGPAGKDFVPFGVGLVQLDDVIRVEGRLTENDPEKLQFGMQVELTMVPFTTDDEGNEIITFAFQPV</sequence>
<dbReference type="KEGG" id="mgau:MGALJ_25100"/>
<dbReference type="PANTHER" id="PTHR34075">
    <property type="entry name" value="BLR3430 PROTEIN"/>
    <property type="match status" value="1"/>
</dbReference>
<proteinExistence type="predicted"/>
<dbReference type="InterPro" id="IPR052513">
    <property type="entry name" value="Thioester_dehydratase-like"/>
</dbReference>
<dbReference type="EMBL" id="AP022601">
    <property type="protein sequence ID" value="BBY92841.1"/>
    <property type="molecule type" value="Genomic_DNA"/>
</dbReference>
<evidence type="ECO:0000259" key="1">
    <source>
        <dbReference type="Pfam" id="PF01796"/>
    </source>
</evidence>
<dbReference type="InterPro" id="IPR022002">
    <property type="entry name" value="ChsH2_Znr"/>
</dbReference>
<keyword evidence="4" id="KW-1185">Reference proteome</keyword>
<dbReference type="InterPro" id="IPR002878">
    <property type="entry name" value="ChsH2_C"/>
</dbReference>
<evidence type="ECO:0000313" key="3">
    <source>
        <dbReference type="EMBL" id="BBY92841.1"/>
    </source>
</evidence>
<evidence type="ECO:0000313" key="4">
    <source>
        <dbReference type="Proteomes" id="UP000465785"/>
    </source>
</evidence>
<feature type="domain" description="ChsH2 C-terminal OB-fold" evidence="1">
    <location>
        <begin position="70"/>
        <end position="138"/>
    </location>
</feature>
<name>A0A9W4B2N8_9MYCO</name>
<dbReference type="PANTHER" id="PTHR34075:SF5">
    <property type="entry name" value="BLR3430 PROTEIN"/>
    <property type="match status" value="1"/>
</dbReference>